<reference evidence="1 2" key="1">
    <citation type="submission" date="2018-11" db="EMBL/GenBank/DDBJ databases">
        <title>Genomes From Bacteria Associated with the Canine Oral Cavity: a Test Case for Automated Genome-Based Taxonomic Assignment.</title>
        <authorList>
            <person name="Coil D.A."/>
            <person name="Jospin G."/>
            <person name="Darling A.E."/>
            <person name="Wallis C."/>
            <person name="Davis I.J."/>
            <person name="Harris S."/>
            <person name="Eisen J.A."/>
            <person name="Holcombe L.J."/>
            <person name="O'Flynn C."/>
        </authorList>
    </citation>
    <scope>NUCLEOTIDE SEQUENCE [LARGE SCALE GENOMIC DNA]</scope>
    <source>
        <strain evidence="1 2">OH953</strain>
    </source>
</reference>
<dbReference type="Proteomes" id="UP000277597">
    <property type="component" value="Unassembled WGS sequence"/>
</dbReference>
<organism evidence="1 2">
    <name type="scientific">Streptococcus sanguinis</name>
    <dbReference type="NCBI Taxonomy" id="1305"/>
    <lineage>
        <taxon>Bacteria</taxon>
        <taxon>Bacillati</taxon>
        <taxon>Bacillota</taxon>
        <taxon>Bacilli</taxon>
        <taxon>Lactobacillales</taxon>
        <taxon>Streptococcaceae</taxon>
        <taxon>Streptococcus</taxon>
    </lineage>
</organism>
<gene>
    <name evidence="1" type="ORF">EII39_12305</name>
</gene>
<comment type="caution">
    <text evidence="1">The sequence shown here is derived from an EMBL/GenBank/DDBJ whole genome shotgun (WGS) entry which is preliminary data.</text>
</comment>
<dbReference type="EMBL" id="RQZI01000029">
    <property type="protein sequence ID" value="RRC89651.1"/>
    <property type="molecule type" value="Genomic_DNA"/>
</dbReference>
<evidence type="ECO:0000313" key="1">
    <source>
        <dbReference type="EMBL" id="RRC89651.1"/>
    </source>
</evidence>
<evidence type="ECO:0000313" key="2">
    <source>
        <dbReference type="Proteomes" id="UP000277597"/>
    </source>
</evidence>
<proteinExistence type="predicted"/>
<accession>A0A3P1RX52</accession>
<name>A0A3P1RX52_STRSA</name>
<protein>
    <submittedName>
        <fullName evidence="1">Uncharacterized protein</fullName>
    </submittedName>
</protein>
<dbReference type="AlphaFoldDB" id="A0A3P1RX52"/>
<sequence length="165" mass="18841">MFLAYLDIFSSVGTTEPRYGERRISDTEYASLRRKTPSPEMRRKVNKDVVLPMDDPAIPGHTIEKGETLEADHIVSMDRIAKMEGFDKLTREQQLEILNYEDNFVGLSKSANASKGSKTYEEWTTYVKEGIPINPEFREKMIAREKELEGIIQNMIDSYVKGNGG</sequence>